<proteinExistence type="predicted"/>
<dbReference type="PANTHER" id="PTHR44757">
    <property type="entry name" value="DIGUANYLATE CYCLASE DGCP"/>
    <property type="match status" value="1"/>
</dbReference>
<dbReference type="InterPro" id="IPR000160">
    <property type="entry name" value="GGDEF_dom"/>
</dbReference>
<dbReference type="SUPFAM" id="SSF55073">
    <property type="entry name" value="Nucleotide cyclase"/>
    <property type="match status" value="1"/>
</dbReference>
<evidence type="ECO:0000259" key="4">
    <source>
        <dbReference type="PROSITE" id="PS50887"/>
    </source>
</evidence>
<keyword evidence="1" id="KW-0812">Transmembrane</keyword>
<evidence type="ECO:0000259" key="3">
    <source>
        <dbReference type="PROSITE" id="PS50883"/>
    </source>
</evidence>
<feature type="transmembrane region" description="Helical" evidence="1">
    <location>
        <begin position="29"/>
        <end position="48"/>
    </location>
</feature>
<dbReference type="PROSITE" id="PS50887">
    <property type="entry name" value="GGDEF"/>
    <property type="match status" value="1"/>
</dbReference>
<dbReference type="NCBIfam" id="TIGR00229">
    <property type="entry name" value="sensory_box"/>
    <property type="match status" value="1"/>
</dbReference>
<feature type="domain" description="EAL" evidence="3">
    <location>
        <begin position="747"/>
        <end position="1001"/>
    </location>
</feature>
<name>A0ABV8LI09_9ACTN</name>
<dbReference type="Gene3D" id="3.20.20.450">
    <property type="entry name" value="EAL domain"/>
    <property type="match status" value="1"/>
</dbReference>
<dbReference type="SMART" id="SM00091">
    <property type="entry name" value="PAS"/>
    <property type="match status" value="1"/>
</dbReference>
<dbReference type="InterPro" id="IPR001633">
    <property type="entry name" value="EAL_dom"/>
</dbReference>
<dbReference type="InterPro" id="IPR013767">
    <property type="entry name" value="PAS_fold"/>
</dbReference>
<dbReference type="NCBIfam" id="TIGR00254">
    <property type="entry name" value="GGDEF"/>
    <property type="match status" value="1"/>
</dbReference>
<dbReference type="PROSITE" id="PS50883">
    <property type="entry name" value="EAL"/>
    <property type="match status" value="1"/>
</dbReference>
<feature type="transmembrane region" description="Helical" evidence="1">
    <location>
        <begin position="249"/>
        <end position="267"/>
    </location>
</feature>
<reference evidence="6" key="1">
    <citation type="journal article" date="2019" name="Int. J. Syst. Evol. Microbiol.">
        <title>The Global Catalogue of Microorganisms (GCM) 10K type strain sequencing project: providing services to taxonomists for standard genome sequencing and annotation.</title>
        <authorList>
            <consortium name="The Broad Institute Genomics Platform"/>
            <consortium name="The Broad Institute Genome Sequencing Center for Infectious Disease"/>
            <person name="Wu L."/>
            <person name="Ma J."/>
        </authorList>
    </citation>
    <scope>NUCLEOTIDE SEQUENCE [LARGE SCALE GENOMIC DNA]</scope>
    <source>
        <strain evidence="6">CGMCC 4.7289</strain>
    </source>
</reference>
<feature type="domain" description="PAS" evidence="2">
    <location>
        <begin position="450"/>
        <end position="486"/>
    </location>
</feature>
<dbReference type="InterPro" id="IPR052155">
    <property type="entry name" value="Biofilm_reg_signaling"/>
</dbReference>
<dbReference type="SMART" id="SM00052">
    <property type="entry name" value="EAL"/>
    <property type="match status" value="1"/>
</dbReference>
<dbReference type="RefSeq" id="WP_253757664.1">
    <property type="nucleotide sequence ID" value="NZ_JAMZDZ010000001.1"/>
</dbReference>
<dbReference type="InterPro" id="IPR000014">
    <property type="entry name" value="PAS"/>
</dbReference>
<organism evidence="5 6">
    <name type="scientific">Hamadaea flava</name>
    <dbReference type="NCBI Taxonomy" id="1742688"/>
    <lineage>
        <taxon>Bacteria</taxon>
        <taxon>Bacillati</taxon>
        <taxon>Actinomycetota</taxon>
        <taxon>Actinomycetes</taxon>
        <taxon>Micromonosporales</taxon>
        <taxon>Micromonosporaceae</taxon>
        <taxon>Hamadaea</taxon>
    </lineage>
</organism>
<feature type="transmembrane region" description="Helical" evidence="1">
    <location>
        <begin position="118"/>
        <end position="138"/>
    </location>
</feature>
<accession>A0ABV8LI09</accession>
<dbReference type="Pfam" id="PF00563">
    <property type="entry name" value="EAL"/>
    <property type="match status" value="1"/>
</dbReference>
<keyword evidence="1" id="KW-1133">Transmembrane helix</keyword>
<evidence type="ECO:0000259" key="2">
    <source>
        <dbReference type="PROSITE" id="PS50112"/>
    </source>
</evidence>
<dbReference type="SUPFAM" id="SSF55785">
    <property type="entry name" value="PYP-like sensor domain (PAS domain)"/>
    <property type="match status" value="1"/>
</dbReference>
<gene>
    <name evidence="5" type="ORF">ACFOZ4_08090</name>
</gene>
<dbReference type="SMART" id="SM00267">
    <property type="entry name" value="GGDEF"/>
    <property type="match status" value="1"/>
</dbReference>
<evidence type="ECO:0000313" key="5">
    <source>
        <dbReference type="EMBL" id="MFC4130562.1"/>
    </source>
</evidence>
<dbReference type="InterPro" id="IPR043128">
    <property type="entry name" value="Rev_trsase/Diguanyl_cyclase"/>
</dbReference>
<dbReference type="PROSITE" id="PS50112">
    <property type="entry name" value="PAS"/>
    <property type="match status" value="1"/>
</dbReference>
<protein>
    <submittedName>
        <fullName evidence="5">Bifunctional diguanylate cyclase/phosphodiesterase</fullName>
    </submittedName>
</protein>
<feature type="transmembrane region" description="Helical" evidence="1">
    <location>
        <begin position="211"/>
        <end position="229"/>
    </location>
</feature>
<sequence length="1001" mass="107900">MRRLIIPAYAAWLLVLATAYFVMPPTNAAALVWLAIGLSSGAAVVVGIRLNRPSRPRPWYFLAGAVFAYAAADAVYYLVEGVTPLVDDYLADDLLYTVMFVLLMAGLLQFGRPAARGALLDALIVMCGVGLLTWIVLVQPSARVATSDDLAHLTSMIYPIADVVILAGVTRLIRALNVTTSIVLLVVGAAGLLVSDAFYRATHAGFALGDLVGLGWFVFYGCFGLAALVPSMRTLTEPPRLRVRDTTPLSIALLAVSALIPPAVLFFEAVTNPPARHGVIIAIACAAMGVLVLTRLAGVGRKLQSQISRERGLRQVTTSLVSAADPKAVGAALKDGVAELIPADLAHRAILLESSQASVSLQALRSEQILATTSLPEWLAQRVLPHPTTMAAPLVLPDRPAGDSQVGVLLIGAPDRVLRAIRASVQALTAQAALAMDRIQLGQELVRRNNEEYFRALVHNTADVILILDADDHVRYASPAATAMFGTSSVLKMPLLDLVDPSSKVQAAAELQAVCRTGDRAVRGSDWTVRGPNGPALQAEVAWRDLRADPAVQGIVVTLRDVTDRRRLERELTHRAYHDALTGLPNRALFAERLQQALAHADQNLTVVGVLILDLDDFKIVNDTLGHNLGDELLIGVSHRLSELLRHRDMAARLGGDEFAVIIEDAADLAAVEDVAARIVTAFREPLLVQGQLVNGSVSVGVATNSEAVDSAELLRHADLALYVAKGEGKGQWRRYQPDLHTAITERLTLRTELDAALAGDQLDVEYQPIVALSSGHTVGFEALVRWNHPTRGRLGPQAFIDLAEESGLIEPIGEWVLRHAIEAAQSWQGNGRANRPYVSVNVSAWQFRNSTFADKVLAELTDHGVAPGLLMLEITESLLVRDDDRLWRDLARLRQAGVRIAIDDFGTGYSSLSYLRAVPLDVLKIDRQFTSTIAASAKQRALVDGIVRLAHTLGLEVIAEGIETSAESTLLTVLGCPYGQGYLFAKPLPLPATYAWLARH</sequence>
<dbReference type="PANTHER" id="PTHR44757:SF2">
    <property type="entry name" value="BIOFILM ARCHITECTURE MAINTENANCE PROTEIN MBAA"/>
    <property type="match status" value="1"/>
</dbReference>
<dbReference type="InterPro" id="IPR035919">
    <property type="entry name" value="EAL_sf"/>
</dbReference>
<dbReference type="SUPFAM" id="SSF141868">
    <property type="entry name" value="EAL domain-like"/>
    <property type="match status" value="1"/>
</dbReference>
<keyword evidence="1" id="KW-0472">Membrane</keyword>
<dbReference type="Gene3D" id="3.30.450.20">
    <property type="entry name" value="PAS domain"/>
    <property type="match status" value="1"/>
</dbReference>
<feature type="domain" description="GGDEF" evidence="4">
    <location>
        <begin position="606"/>
        <end position="738"/>
    </location>
</feature>
<dbReference type="Proteomes" id="UP001595816">
    <property type="component" value="Unassembled WGS sequence"/>
</dbReference>
<dbReference type="InterPro" id="IPR035965">
    <property type="entry name" value="PAS-like_dom_sf"/>
</dbReference>
<feature type="transmembrane region" description="Helical" evidence="1">
    <location>
        <begin position="176"/>
        <end position="199"/>
    </location>
</feature>
<keyword evidence="6" id="KW-1185">Reference proteome</keyword>
<evidence type="ECO:0000256" key="1">
    <source>
        <dbReference type="SAM" id="Phobius"/>
    </source>
</evidence>
<dbReference type="CDD" id="cd01948">
    <property type="entry name" value="EAL"/>
    <property type="match status" value="1"/>
</dbReference>
<feature type="transmembrane region" description="Helical" evidence="1">
    <location>
        <begin position="279"/>
        <end position="299"/>
    </location>
</feature>
<dbReference type="Pfam" id="PF00990">
    <property type="entry name" value="GGDEF"/>
    <property type="match status" value="1"/>
</dbReference>
<dbReference type="Gene3D" id="3.30.70.270">
    <property type="match status" value="1"/>
</dbReference>
<dbReference type="Pfam" id="PF00989">
    <property type="entry name" value="PAS"/>
    <property type="match status" value="1"/>
</dbReference>
<feature type="transmembrane region" description="Helical" evidence="1">
    <location>
        <begin position="94"/>
        <end position="111"/>
    </location>
</feature>
<evidence type="ECO:0000313" key="6">
    <source>
        <dbReference type="Proteomes" id="UP001595816"/>
    </source>
</evidence>
<feature type="transmembrane region" description="Helical" evidence="1">
    <location>
        <begin position="60"/>
        <end position="79"/>
    </location>
</feature>
<dbReference type="CDD" id="cd00130">
    <property type="entry name" value="PAS"/>
    <property type="match status" value="1"/>
</dbReference>
<comment type="caution">
    <text evidence="5">The sequence shown here is derived from an EMBL/GenBank/DDBJ whole genome shotgun (WGS) entry which is preliminary data.</text>
</comment>
<dbReference type="CDD" id="cd01949">
    <property type="entry name" value="GGDEF"/>
    <property type="match status" value="1"/>
</dbReference>
<dbReference type="EMBL" id="JBHSAY010000005">
    <property type="protein sequence ID" value="MFC4130562.1"/>
    <property type="molecule type" value="Genomic_DNA"/>
</dbReference>
<dbReference type="InterPro" id="IPR029787">
    <property type="entry name" value="Nucleotide_cyclase"/>
</dbReference>